<comment type="caution">
    <text evidence="2">The sequence shown here is derived from an EMBL/GenBank/DDBJ whole genome shotgun (WGS) entry which is preliminary data.</text>
</comment>
<keyword evidence="3" id="KW-1185">Reference proteome</keyword>
<dbReference type="EC" id="2.3.1.202" evidence="2"/>
<name>A0A9X2C9K0_9GAMM</name>
<gene>
    <name evidence="2" type="primary">pseH</name>
    <name evidence="2" type="ORF">L2749_01525</name>
</gene>
<feature type="domain" description="N-acetyltransferase" evidence="1">
    <location>
        <begin position="3"/>
        <end position="131"/>
    </location>
</feature>
<evidence type="ECO:0000259" key="1">
    <source>
        <dbReference type="Pfam" id="PF13302"/>
    </source>
</evidence>
<accession>A0A9X2C9K0</accession>
<dbReference type="InterPro" id="IPR000182">
    <property type="entry name" value="GNAT_dom"/>
</dbReference>
<dbReference type="AlphaFoldDB" id="A0A9X2C9K0"/>
<sequence length="188" mass="22343">MALNFKRVDVSDAELLLKWRTDPEITKHMFSDLEEPSLDKQKNWIQSLEKNDNYRGYMIQDDGVSIGFLCFTDIDRQHQRCSTGSYIYERHARLKYGVTMHTYICNYVFYQLKLNKIVNYVLDANEKVVKLQTLHKTRLVGHLKQHICKNGQLLDVHIFEQLKEDWLTQKQHFSLDKISAAFNDWNNI</sequence>
<protein>
    <submittedName>
        <fullName evidence="2">UDP-4-amino-4, 6-dideoxy-N-acetyl-beta-L-altrosamine N-acetyltransferase</fullName>
        <ecNumber evidence="2">2.3.1.202</ecNumber>
    </submittedName>
</protein>
<dbReference type="NCBIfam" id="TIGR03585">
    <property type="entry name" value="PseH"/>
    <property type="match status" value="1"/>
</dbReference>
<organism evidence="2 3">
    <name type="scientific">Shewanella algicola</name>
    <dbReference type="NCBI Taxonomy" id="640633"/>
    <lineage>
        <taxon>Bacteria</taxon>
        <taxon>Pseudomonadati</taxon>
        <taxon>Pseudomonadota</taxon>
        <taxon>Gammaproteobacteria</taxon>
        <taxon>Alteromonadales</taxon>
        <taxon>Shewanellaceae</taxon>
        <taxon>Shewanella</taxon>
    </lineage>
</organism>
<evidence type="ECO:0000313" key="3">
    <source>
        <dbReference type="Proteomes" id="UP001139408"/>
    </source>
</evidence>
<dbReference type="Gene3D" id="3.40.630.30">
    <property type="match status" value="1"/>
</dbReference>
<keyword evidence="2" id="KW-0012">Acyltransferase</keyword>
<keyword evidence="2" id="KW-0808">Transferase</keyword>
<dbReference type="SUPFAM" id="SSF55729">
    <property type="entry name" value="Acyl-CoA N-acyltransferases (Nat)"/>
    <property type="match status" value="1"/>
</dbReference>
<proteinExistence type="predicted"/>
<dbReference type="PANTHER" id="PTHR43415">
    <property type="entry name" value="SPERMIDINE N(1)-ACETYLTRANSFERASE"/>
    <property type="match status" value="1"/>
</dbReference>
<dbReference type="InterPro" id="IPR016181">
    <property type="entry name" value="Acyl_CoA_acyltransferase"/>
</dbReference>
<reference evidence="2" key="1">
    <citation type="submission" date="2022-01" db="EMBL/GenBank/DDBJ databases">
        <title>Whole genome-based taxonomy of the Shewanellaceae.</title>
        <authorList>
            <person name="Martin-Rodriguez A.J."/>
        </authorList>
    </citation>
    <scope>NUCLEOTIDE SEQUENCE</scope>
    <source>
        <strain evidence="2">DSM 23803</strain>
    </source>
</reference>
<dbReference type="Proteomes" id="UP001139408">
    <property type="component" value="Unassembled WGS sequence"/>
</dbReference>
<dbReference type="InterPro" id="IPR020036">
    <property type="entry name" value="PseH"/>
</dbReference>
<dbReference type="Pfam" id="PF13302">
    <property type="entry name" value="Acetyltransf_3"/>
    <property type="match status" value="1"/>
</dbReference>
<dbReference type="GO" id="GO:0016747">
    <property type="term" value="F:acyltransferase activity, transferring groups other than amino-acyl groups"/>
    <property type="evidence" value="ECO:0007669"/>
    <property type="project" value="InterPro"/>
</dbReference>
<dbReference type="RefSeq" id="WP_188923648.1">
    <property type="nucleotide sequence ID" value="NZ_BMQI01000002.1"/>
</dbReference>
<dbReference type="EMBL" id="JAKILJ010000002">
    <property type="protein sequence ID" value="MCL1103945.1"/>
    <property type="molecule type" value="Genomic_DNA"/>
</dbReference>
<evidence type="ECO:0000313" key="2">
    <source>
        <dbReference type="EMBL" id="MCL1103945.1"/>
    </source>
</evidence>
<dbReference type="PANTHER" id="PTHR43415:SF3">
    <property type="entry name" value="GNAT-FAMILY ACETYLTRANSFERASE"/>
    <property type="match status" value="1"/>
</dbReference>